<dbReference type="Proteomes" id="UP000033689">
    <property type="component" value="Unassembled WGS sequence"/>
</dbReference>
<gene>
    <name evidence="1" type="ORF">RBEMOGI_0932</name>
</gene>
<evidence type="ECO:0000313" key="2">
    <source>
        <dbReference type="Proteomes" id="UP000033689"/>
    </source>
</evidence>
<organism evidence="1 2">
    <name type="scientific">Rickettsia bellii str. RML Mogi</name>
    <dbReference type="NCBI Taxonomy" id="1359194"/>
    <lineage>
        <taxon>Bacteria</taxon>
        <taxon>Pseudomonadati</taxon>
        <taxon>Pseudomonadota</taxon>
        <taxon>Alphaproteobacteria</taxon>
        <taxon>Rickettsiales</taxon>
        <taxon>Rickettsiaceae</taxon>
        <taxon>Rickettsieae</taxon>
        <taxon>Rickettsia</taxon>
        <taxon>belli group</taxon>
    </lineage>
</organism>
<name>A0A0F3QLJ0_RICBE</name>
<comment type="caution">
    <text evidence="1">The sequence shown here is derived from an EMBL/GenBank/DDBJ whole genome shotgun (WGS) entry which is preliminary data.</text>
</comment>
<dbReference type="Gene3D" id="1.20.1480.30">
    <property type="entry name" value="Designed four-helix bundle protein"/>
    <property type="match status" value="1"/>
</dbReference>
<protein>
    <submittedName>
        <fullName evidence="1">Uncharacterized protein</fullName>
    </submittedName>
</protein>
<reference evidence="1 2" key="1">
    <citation type="submission" date="2015-02" db="EMBL/GenBank/DDBJ databases">
        <title>Genome Sequencing of Rickettsiales.</title>
        <authorList>
            <person name="Daugherty S.C."/>
            <person name="Su Q."/>
            <person name="Abolude K."/>
            <person name="Beier-Sexton M."/>
            <person name="Carlyon J.A."/>
            <person name="Carter R."/>
            <person name="Day N.P."/>
            <person name="Dumler S.J."/>
            <person name="Dyachenko V."/>
            <person name="Godinez A."/>
            <person name="Kurtti T.J."/>
            <person name="Lichay M."/>
            <person name="Mullins K.E."/>
            <person name="Ott S."/>
            <person name="Pappas-Brown V."/>
            <person name="Paris D.H."/>
            <person name="Patel P."/>
            <person name="Richards A.L."/>
            <person name="Sadzewicz L."/>
            <person name="Sears K."/>
            <person name="Seidman D."/>
            <person name="Sengamalay N."/>
            <person name="Stenos J."/>
            <person name="Tallon L.J."/>
            <person name="Vincent G."/>
            <person name="Fraser C.M."/>
            <person name="Munderloh U."/>
            <person name="Dunning-Hotopp J.C."/>
        </authorList>
    </citation>
    <scope>NUCLEOTIDE SEQUENCE [LARGE SCALE GENOMIC DNA]</scope>
    <source>
        <strain evidence="1 2">RML Mogi</strain>
    </source>
</reference>
<dbReference type="PATRIC" id="fig|1359194.3.peg.941"/>
<dbReference type="EMBL" id="LAOJ01000001">
    <property type="protein sequence ID" value="KJV92304.1"/>
    <property type="molecule type" value="Genomic_DNA"/>
</dbReference>
<evidence type="ECO:0000313" key="1">
    <source>
        <dbReference type="EMBL" id="KJV92304.1"/>
    </source>
</evidence>
<dbReference type="AlphaFoldDB" id="A0A0F3QLJ0"/>
<sequence length="186" mass="20394">MVREITIGGQEPEKQNKEELKFNDIGIKLTEVNNNFDKIIESLKKAISKDPTNKALLNAMKDFNIISEEFKNHTENVKNNIDEIISSPIKNLAEHLEKNTPLGKLQKFVTDQAEKAQEKLHGFVGENKILKAAWGVVLAVCEVIKVTVSAAVNSAIANGKLATSVKDFGAAVSDSLQKSPATGRVR</sequence>
<dbReference type="RefSeq" id="WP_011476985.1">
    <property type="nucleotide sequence ID" value="NZ_LAOJ01000001.1"/>
</dbReference>
<accession>A0A0F3QLJ0</accession>
<proteinExistence type="predicted"/>